<dbReference type="AlphaFoldDB" id="A0A1B1DWB9"/>
<evidence type="ECO:0000313" key="2">
    <source>
        <dbReference type="EMBL" id="ANQ07086.1"/>
    </source>
</evidence>
<organism evidence="2 3">
    <name type="scientific">Plasmodium coatneyi</name>
    <dbReference type="NCBI Taxonomy" id="208452"/>
    <lineage>
        <taxon>Eukaryota</taxon>
        <taxon>Sar</taxon>
        <taxon>Alveolata</taxon>
        <taxon>Apicomplexa</taxon>
        <taxon>Aconoidasida</taxon>
        <taxon>Haemosporida</taxon>
        <taxon>Plasmodiidae</taxon>
        <taxon>Plasmodium</taxon>
    </lineage>
</organism>
<dbReference type="OrthoDB" id="389469at2759"/>
<dbReference type="RefSeq" id="XP_019913781.1">
    <property type="nucleotide sequence ID" value="XM_020058084.1"/>
</dbReference>
<keyword evidence="3" id="KW-1185">Reference proteome</keyword>
<dbReference type="VEuPathDB" id="PlasmoDB:PCOAH_00012750"/>
<proteinExistence type="predicted"/>
<dbReference type="InterPro" id="IPR008780">
    <property type="entry name" value="Plasmodium_Vir"/>
</dbReference>
<dbReference type="Pfam" id="PF05795">
    <property type="entry name" value="Plasmodium_Vir"/>
    <property type="match status" value="1"/>
</dbReference>
<dbReference type="GeneID" id="30908001"/>
<reference evidence="3" key="1">
    <citation type="submission" date="2016-06" db="EMBL/GenBank/DDBJ databases">
        <title>First high quality genome sequence of Plasmodium coatneyi using continuous long reads from single molecule, real-time sequencing.</title>
        <authorList>
            <person name="Chien J.-T."/>
            <person name="Pakala S.B."/>
            <person name="Geraldo J.A."/>
            <person name="Lapp S.A."/>
            <person name="Barnwell J.W."/>
            <person name="Kissinger J.C."/>
            <person name="Galinski M.R."/>
            <person name="Humphrey J.C."/>
        </authorList>
    </citation>
    <scope>NUCLEOTIDE SEQUENCE [LARGE SCALE GENOMIC DNA]</scope>
    <source>
        <strain evidence="3">Hackeri</strain>
    </source>
</reference>
<name>A0A1B1DWB9_9APIC</name>
<feature type="coiled-coil region" evidence="1">
    <location>
        <begin position="230"/>
        <end position="268"/>
    </location>
</feature>
<dbReference type="Proteomes" id="UP000092716">
    <property type="component" value="Chromosome 6"/>
</dbReference>
<dbReference type="EMBL" id="CP016244">
    <property type="protein sequence ID" value="ANQ07086.1"/>
    <property type="molecule type" value="Genomic_DNA"/>
</dbReference>
<sequence>MADEDQFLRSLTSYSQFYETFDNVNIDNCSSKGTTSEQLGETLRGKLNGYPGLRGQEKKIMGAYCSACKKKREQSNDNTPCWFFYYWLGDKYWNDLKNHKFSDLLREIHTTLMGGNHDEECRIQYSDVNKKLLPQMKTIFDYFYEHEKINKQLLQNGLNCKDQLSPYVNKISSACITLREDCKGKEHISDSYCNDFNTKYKVHCNVAEALKLYCTEAATLGESSQHTSVKQKLEAEREIVQQKIELAKQAAQQEKQTTLFQLKEAESKASAATSLSSAFGTLAVIELPAALFFLYKVKL</sequence>
<dbReference type="KEGG" id="pcot:PCOAH_00012750"/>
<evidence type="ECO:0000313" key="3">
    <source>
        <dbReference type="Proteomes" id="UP000092716"/>
    </source>
</evidence>
<accession>A0A1B1DWB9</accession>
<protein>
    <submittedName>
        <fullName evidence="2">KIR protein</fullName>
    </submittedName>
</protein>
<evidence type="ECO:0000256" key="1">
    <source>
        <dbReference type="SAM" id="Coils"/>
    </source>
</evidence>
<keyword evidence="1" id="KW-0175">Coiled coil</keyword>
<gene>
    <name evidence="2" type="ORF">PCOAH_00012750</name>
</gene>